<dbReference type="InterPro" id="IPR013324">
    <property type="entry name" value="RNA_pol_sigma_r3/r4-like"/>
</dbReference>
<dbReference type="SUPFAM" id="SSF88659">
    <property type="entry name" value="Sigma3 and sigma4 domains of RNA polymerase sigma factors"/>
    <property type="match status" value="1"/>
</dbReference>
<dbReference type="InterPro" id="IPR013325">
    <property type="entry name" value="RNA_pol_sigma_r2"/>
</dbReference>
<feature type="domain" description="RNA polymerase sigma factor 70 region 4 type 2" evidence="6">
    <location>
        <begin position="141"/>
        <end position="193"/>
    </location>
</feature>
<dbReference type="GO" id="GO:0016987">
    <property type="term" value="F:sigma factor activity"/>
    <property type="evidence" value="ECO:0007669"/>
    <property type="project" value="UniProtKB-KW"/>
</dbReference>
<dbReference type="GO" id="GO:0006352">
    <property type="term" value="P:DNA-templated transcription initiation"/>
    <property type="evidence" value="ECO:0007669"/>
    <property type="project" value="InterPro"/>
</dbReference>
<dbReference type="InterPro" id="IPR036388">
    <property type="entry name" value="WH-like_DNA-bd_sf"/>
</dbReference>
<dbReference type="Gene3D" id="1.10.10.10">
    <property type="entry name" value="Winged helix-like DNA-binding domain superfamily/Winged helix DNA-binding domain"/>
    <property type="match status" value="1"/>
</dbReference>
<keyword evidence="2" id="KW-0805">Transcription regulation</keyword>
<dbReference type="InterPro" id="IPR007627">
    <property type="entry name" value="RNA_pol_sigma70_r2"/>
</dbReference>
<dbReference type="Proteomes" id="UP000294325">
    <property type="component" value="Chromosome"/>
</dbReference>
<dbReference type="PANTHER" id="PTHR43133:SF53">
    <property type="entry name" value="ECF RNA POLYMERASE SIGMA-E FACTOR"/>
    <property type="match status" value="1"/>
</dbReference>
<accession>A0A4P7BYB3</accession>
<keyword evidence="8" id="KW-1185">Reference proteome</keyword>
<dbReference type="SUPFAM" id="SSF88946">
    <property type="entry name" value="Sigma2 domain of RNA polymerase sigma factors"/>
    <property type="match status" value="1"/>
</dbReference>
<dbReference type="InterPro" id="IPR013249">
    <property type="entry name" value="RNA_pol_sigma70_r4_t2"/>
</dbReference>
<organism evidence="7 8">
    <name type="scientific">Nitrosococcus wardiae</name>
    <dbReference type="NCBI Taxonomy" id="1814290"/>
    <lineage>
        <taxon>Bacteria</taxon>
        <taxon>Pseudomonadati</taxon>
        <taxon>Pseudomonadota</taxon>
        <taxon>Gammaproteobacteria</taxon>
        <taxon>Chromatiales</taxon>
        <taxon>Chromatiaceae</taxon>
        <taxon>Nitrosococcus</taxon>
    </lineage>
</organism>
<sequence length="206" mass="23785">MGSSPPNEEALIKRLRARDEEAFVWVVRTYQGKMLSLARAIVGEPFAEEIVQDTWLAVIRGLPHFEGRARLETWILRILSNTAKTRLQRERRRRHTHLVWEDNPPFSEGHRFHARGHWLSPPWPWHEETPEALLASEELQRCLTKAVAALPPAQRAVLILRDREGMAMEDICNILEISATNGRVLLYRARAQLRAAIENYERGKGC</sequence>
<evidence type="ECO:0000259" key="5">
    <source>
        <dbReference type="Pfam" id="PF04542"/>
    </source>
</evidence>
<dbReference type="CDD" id="cd06171">
    <property type="entry name" value="Sigma70_r4"/>
    <property type="match status" value="1"/>
</dbReference>
<dbReference type="GO" id="GO:0003677">
    <property type="term" value="F:DNA binding"/>
    <property type="evidence" value="ECO:0007669"/>
    <property type="project" value="InterPro"/>
</dbReference>
<evidence type="ECO:0000256" key="2">
    <source>
        <dbReference type="ARBA" id="ARBA00023015"/>
    </source>
</evidence>
<dbReference type="AlphaFoldDB" id="A0A4P7BYB3"/>
<dbReference type="NCBIfam" id="TIGR02937">
    <property type="entry name" value="sigma70-ECF"/>
    <property type="match status" value="1"/>
</dbReference>
<proteinExistence type="inferred from homology"/>
<comment type="similarity">
    <text evidence="1">Belongs to the sigma-70 factor family. ECF subfamily.</text>
</comment>
<gene>
    <name evidence="7" type="ORF">E3U44_07245</name>
</gene>
<evidence type="ECO:0000313" key="7">
    <source>
        <dbReference type="EMBL" id="QBQ54327.1"/>
    </source>
</evidence>
<dbReference type="PANTHER" id="PTHR43133">
    <property type="entry name" value="RNA POLYMERASE ECF-TYPE SIGMA FACTO"/>
    <property type="match status" value="1"/>
</dbReference>
<reference evidence="7 8" key="1">
    <citation type="submission" date="2019-03" db="EMBL/GenBank/DDBJ databases">
        <title>The genome sequence of Nitrosococcus wardiae strain D1FHST reveals the archetypal metabolic capacity of ammonia-oxidizing Gammaproteobacteria.</title>
        <authorList>
            <person name="Wang L."/>
            <person name="Lim C.K."/>
            <person name="Hanson T.E."/>
            <person name="Dang H."/>
            <person name="Klotz M.G."/>
        </authorList>
    </citation>
    <scope>NUCLEOTIDE SEQUENCE [LARGE SCALE GENOMIC DNA]</scope>
    <source>
        <strain evidence="7 8">D1FHS</strain>
    </source>
</reference>
<dbReference type="Pfam" id="PF04542">
    <property type="entry name" value="Sigma70_r2"/>
    <property type="match status" value="1"/>
</dbReference>
<evidence type="ECO:0000259" key="6">
    <source>
        <dbReference type="Pfam" id="PF08281"/>
    </source>
</evidence>
<dbReference type="InterPro" id="IPR014284">
    <property type="entry name" value="RNA_pol_sigma-70_dom"/>
</dbReference>
<feature type="domain" description="RNA polymerase sigma-70 region 2" evidence="5">
    <location>
        <begin position="27"/>
        <end position="93"/>
    </location>
</feature>
<evidence type="ECO:0000256" key="1">
    <source>
        <dbReference type="ARBA" id="ARBA00010641"/>
    </source>
</evidence>
<dbReference type="Pfam" id="PF08281">
    <property type="entry name" value="Sigma70_r4_2"/>
    <property type="match status" value="1"/>
</dbReference>
<dbReference type="RefSeq" id="WP_134357498.1">
    <property type="nucleotide sequence ID" value="NZ_CP038033.1"/>
</dbReference>
<dbReference type="EMBL" id="CP038033">
    <property type="protein sequence ID" value="QBQ54327.1"/>
    <property type="molecule type" value="Genomic_DNA"/>
</dbReference>
<name>A0A4P7BYB3_9GAMM</name>
<dbReference type="Gene3D" id="1.10.1740.10">
    <property type="match status" value="1"/>
</dbReference>
<dbReference type="KEGG" id="nwr:E3U44_07245"/>
<protein>
    <submittedName>
        <fullName evidence="7">Sigma-70 family RNA polymerase sigma factor</fullName>
    </submittedName>
</protein>
<keyword evidence="3" id="KW-0731">Sigma factor</keyword>
<dbReference type="InterPro" id="IPR039425">
    <property type="entry name" value="RNA_pol_sigma-70-like"/>
</dbReference>
<keyword evidence="4" id="KW-0804">Transcription</keyword>
<evidence type="ECO:0000256" key="4">
    <source>
        <dbReference type="ARBA" id="ARBA00023163"/>
    </source>
</evidence>
<dbReference type="OrthoDB" id="9803470at2"/>
<evidence type="ECO:0000313" key="8">
    <source>
        <dbReference type="Proteomes" id="UP000294325"/>
    </source>
</evidence>
<evidence type="ECO:0000256" key="3">
    <source>
        <dbReference type="ARBA" id="ARBA00023082"/>
    </source>
</evidence>